<evidence type="ECO:0000313" key="4">
    <source>
        <dbReference type="Proteomes" id="UP000292274"/>
    </source>
</evidence>
<gene>
    <name evidence="3" type="ORF">E0H26_02205</name>
</gene>
<name>A0A4R0GTV8_9ACTN</name>
<dbReference type="PANTHER" id="PTHR35894:SF1">
    <property type="entry name" value="PHOSPHORIBULOKINASE _ URIDINE KINASE FAMILY"/>
    <property type="match status" value="1"/>
</dbReference>
<dbReference type="SMART" id="SM00382">
    <property type="entry name" value="AAA"/>
    <property type="match status" value="1"/>
</dbReference>
<dbReference type="InterPro" id="IPR027417">
    <property type="entry name" value="P-loop_NTPase"/>
</dbReference>
<keyword evidence="4" id="KW-1185">Reference proteome</keyword>
<dbReference type="GO" id="GO:0005524">
    <property type="term" value="F:ATP binding"/>
    <property type="evidence" value="ECO:0007669"/>
    <property type="project" value="UniProtKB-KW"/>
</dbReference>
<reference evidence="3 4" key="1">
    <citation type="submission" date="2019-02" db="EMBL/GenBank/DDBJ databases">
        <title>Jishengella sp. nov., isolated from a root of Zingiber montanum.</title>
        <authorList>
            <person name="Kuncharoen N."/>
            <person name="Kudo T."/>
            <person name="Masahiro Y."/>
            <person name="Ohkuma M."/>
            <person name="Tanasupawat S."/>
        </authorList>
    </citation>
    <scope>NUCLEOTIDE SEQUENCE [LARGE SCALE GENOMIC DNA]</scope>
    <source>
        <strain evidence="3 4">PLAI 1-1</strain>
    </source>
</reference>
<dbReference type="Proteomes" id="UP000292274">
    <property type="component" value="Unassembled WGS sequence"/>
</dbReference>
<dbReference type="InterPro" id="IPR003593">
    <property type="entry name" value="AAA+_ATPase"/>
</dbReference>
<evidence type="ECO:0000313" key="3">
    <source>
        <dbReference type="EMBL" id="TCC00518.1"/>
    </source>
</evidence>
<dbReference type="InterPro" id="IPR052026">
    <property type="entry name" value="ExeA_AAA_ATPase_DNA-bind"/>
</dbReference>
<protein>
    <submittedName>
        <fullName evidence="3">ATP-binding protein</fullName>
    </submittedName>
</protein>
<proteinExistence type="predicted"/>
<dbReference type="Pfam" id="PF13191">
    <property type="entry name" value="AAA_16"/>
    <property type="match status" value="1"/>
</dbReference>
<evidence type="ECO:0000256" key="1">
    <source>
        <dbReference type="SAM" id="MobiDB-lite"/>
    </source>
</evidence>
<dbReference type="SUPFAM" id="SSF52540">
    <property type="entry name" value="P-loop containing nucleoside triphosphate hydrolases"/>
    <property type="match status" value="1"/>
</dbReference>
<comment type="caution">
    <text evidence="3">The sequence shown here is derived from an EMBL/GenBank/DDBJ whole genome shotgun (WGS) entry which is preliminary data.</text>
</comment>
<dbReference type="InterPro" id="IPR041664">
    <property type="entry name" value="AAA_16"/>
</dbReference>
<feature type="domain" description="AAA+ ATPase" evidence="2">
    <location>
        <begin position="92"/>
        <end position="334"/>
    </location>
</feature>
<accession>A0A4R0GTV8</accession>
<organism evidence="3 4">
    <name type="scientific">Micromonospora zingiberis</name>
    <dbReference type="NCBI Taxonomy" id="2053011"/>
    <lineage>
        <taxon>Bacteria</taxon>
        <taxon>Bacillati</taxon>
        <taxon>Actinomycetota</taxon>
        <taxon>Actinomycetes</taxon>
        <taxon>Micromonosporales</taxon>
        <taxon>Micromonosporaceae</taxon>
        <taxon>Micromonospora</taxon>
    </lineage>
</organism>
<keyword evidence="3" id="KW-0547">Nucleotide-binding</keyword>
<dbReference type="EMBL" id="SJJR01000001">
    <property type="protein sequence ID" value="TCC00518.1"/>
    <property type="molecule type" value="Genomic_DNA"/>
</dbReference>
<dbReference type="AlphaFoldDB" id="A0A4R0GTV8"/>
<feature type="region of interest" description="Disordered" evidence="1">
    <location>
        <begin position="585"/>
        <end position="604"/>
    </location>
</feature>
<evidence type="ECO:0000259" key="2">
    <source>
        <dbReference type="SMART" id="SM00382"/>
    </source>
</evidence>
<dbReference type="PANTHER" id="PTHR35894">
    <property type="entry name" value="GENERAL SECRETION PATHWAY PROTEIN A-RELATED"/>
    <property type="match status" value="1"/>
</dbReference>
<dbReference type="Gene3D" id="1.10.8.60">
    <property type="match status" value="1"/>
</dbReference>
<feature type="compositionally biased region" description="Basic and acidic residues" evidence="1">
    <location>
        <begin position="585"/>
        <end position="597"/>
    </location>
</feature>
<dbReference type="OrthoDB" id="3948083at2"/>
<dbReference type="Gene3D" id="3.40.50.300">
    <property type="entry name" value="P-loop containing nucleotide triphosphate hydrolases"/>
    <property type="match status" value="2"/>
</dbReference>
<keyword evidence="3" id="KW-0067">ATP-binding</keyword>
<sequence>MATDGYDLRTFQWRPARGTGLRRGTAWCPDQSYRRIRAMDANEDPPAVGPVNPFSPTAVARVSEGGALATTVVTVAIRDALAHLDNYLHTGNGGTVAVVGDYGTGKTHLAAELLAHARRDTTRAGQAVYLDAPADTFLSLSRRFLGRLSREAVRALVDDYRAALAATATAPDGPATPDDERTPPGTQLLAERLRDELAEVTTDPAFGTVLAMLIDPATEAMAWDWLMGYPPGPALVSVGVTARTDVESGAVETMGVLALLYARRHERFVLVLDELDKILSAAGRPGDETLARFSKMIGVFGSAGALLVIAGLPELLHLLTPQVRQRIGPIVRMSALNAQDVRDFIRQSQLRAFGQARLTPFTVETTEYLTNLTDGVPRRLIRLCYHLYQRAMQDGTPVTHRMVREAVRIQFDLASRQDVAADVRRVLTQEGWSYQRDHLIGSLRDLPVDFWVPLDEQGAGCCVLLTESVLKAEEVDELNSRVVAIRAAVPDSEVILVVVGHLPAEFAVDLTETFSVEPIVHDPQTFAEDLSGSVKASMRRLEQALGEDALTSVRQRVERIQRQQTNAQRSLERLSYQLDEIRGDLRQDSRGTTHRDAAASAHQTDVGLASPLPGRVARVFAEAMRALDQLTGFERHLRDAFAPCRPEPGRTSGEAVPLRSGLRSRDVQRALGTALVLRRLIEAFRAGVEQWYVNHRRAPHPADLHRLDRLCETYDGIAEYLPLFQLDLLDDLALPDGGGTVEPADRSLNWSEARSMFDGLSGRVRRQVVDG</sequence>